<gene>
    <name evidence="9" type="ORF">BCR35DRAFT_330997</name>
</gene>
<dbReference type="InParanoid" id="A0A1Y2FL92"/>
<evidence type="ECO:0000313" key="9">
    <source>
        <dbReference type="EMBL" id="ORY84728.1"/>
    </source>
</evidence>
<dbReference type="AlphaFoldDB" id="A0A1Y2FL92"/>
<dbReference type="GO" id="GO:0006355">
    <property type="term" value="P:regulation of DNA-templated transcription"/>
    <property type="evidence" value="ECO:0007669"/>
    <property type="project" value="InterPro"/>
</dbReference>
<evidence type="ECO:0000259" key="8">
    <source>
        <dbReference type="PROSITE" id="PS50114"/>
    </source>
</evidence>
<keyword evidence="3" id="KW-0862">Zinc</keyword>
<dbReference type="InterPro" id="IPR013088">
    <property type="entry name" value="Znf_NHR/GATA"/>
</dbReference>
<feature type="region of interest" description="Disordered" evidence="7">
    <location>
        <begin position="459"/>
        <end position="636"/>
    </location>
</feature>
<feature type="compositionally biased region" description="Basic residues" evidence="7">
    <location>
        <begin position="46"/>
        <end position="62"/>
    </location>
</feature>
<protein>
    <recommendedName>
        <fullName evidence="8">GATA-type domain-containing protein</fullName>
    </recommendedName>
</protein>
<evidence type="ECO:0000256" key="7">
    <source>
        <dbReference type="SAM" id="MobiDB-lite"/>
    </source>
</evidence>
<feature type="region of interest" description="Disordered" evidence="7">
    <location>
        <begin position="655"/>
        <end position="881"/>
    </location>
</feature>
<dbReference type="Proteomes" id="UP000193467">
    <property type="component" value="Unassembled WGS sequence"/>
</dbReference>
<evidence type="ECO:0000256" key="4">
    <source>
        <dbReference type="ARBA" id="ARBA00023015"/>
    </source>
</evidence>
<comment type="caution">
    <text evidence="9">The sequence shown here is derived from an EMBL/GenBank/DDBJ whole genome shotgun (WGS) entry which is preliminary data.</text>
</comment>
<keyword evidence="2 6" id="KW-0863">Zinc-finger</keyword>
<keyword evidence="1" id="KW-0479">Metal-binding</keyword>
<dbReference type="SMART" id="SM00401">
    <property type="entry name" value="ZnF_GATA"/>
    <property type="match status" value="1"/>
</dbReference>
<evidence type="ECO:0000256" key="6">
    <source>
        <dbReference type="PROSITE-ProRule" id="PRU00094"/>
    </source>
</evidence>
<evidence type="ECO:0000256" key="1">
    <source>
        <dbReference type="ARBA" id="ARBA00022723"/>
    </source>
</evidence>
<evidence type="ECO:0000256" key="3">
    <source>
        <dbReference type="ARBA" id="ARBA00022833"/>
    </source>
</evidence>
<feature type="domain" description="GATA-type" evidence="8">
    <location>
        <begin position="608"/>
        <end position="643"/>
    </location>
</feature>
<feature type="region of interest" description="Disordered" evidence="7">
    <location>
        <begin position="1"/>
        <end position="64"/>
    </location>
</feature>
<keyword evidence="5" id="KW-0804">Transcription</keyword>
<dbReference type="Gene3D" id="3.30.50.10">
    <property type="entry name" value="Erythroid Transcription Factor GATA-1, subunit A"/>
    <property type="match status" value="1"/>
</dbReference>
<dbReference type="OrthoDB" id="2162994at2759"/>
<dbReference type="STRING" id="106004.A0A1Y2FL92"/>
<dbReference type="SUPFAM" id="SSF57716">
    <property type="entry name" value="Glucocorticoid receptor-like (DNA-binding domain)"/>
    <property type="match status" value="1"/>
</dbReference>
<feature type="compositionally biased region" description="Pro residues" evidence="7">
    <location>
        <begin position="491"/>
        <end position="527"/>
    </location>
</feature>
<sequence>MSSHEASAEEHGGFYHQHPAYNGASSSHGPNLHPLLNGSGADHGNGGHHHMNYHHQHQHQHQQQHAEVPTVALGRTRCYWCILSPTLDFVFVDPILHTHLEEQSKSFIGSNLLDYVHPDERQALREDLMPKVGDAGGIEGSGVFGSITRCRYSRLPHIRKLLGCRSPPEDPDARLVVEDEEYLQIRITTSWIGGGEAGSPGAGNLNGAVLAFFHATEDKDEAQDNDENKRSSWSNWCGPRLEDGSYLDAYRCAQLFDALQRATTAHPNPTSPGGPPPHVFQILDHTGRAIVSFPNSGYDEEEYAALAREVLRKPRHEAEDTTSCTRRYRSKHPVMKDSALITVESVVIKYGAVTFACFETGGIYFNSTQQKPADKFKLEDVPATFDSTAGNKRVSDSFGDDSYSTKRPRTQGEDEKPLTIATNPRLYAPKLSDSDRTNGGGISPTVASASAILGSFSHQQDTYQHHQPPFHPLQHTSHAQHHPGAYSNMYPPHPMQQHPPPHHGPPPSFAYPPHPLAPQNHQPPPHPLSQQHSFAPPPPYGASAHLEHMAQANANSSTSPVESQLPRLPELLPPSSAPPPPQAPYGSVASASPKEPKSGKAKGEPKNKPGPKACESCGTANSPEWRKGPDGTKSLCNACGLRYARAVARKAKLAEMEANGGVAPPKKPKKGKAAATAAAKQAAAASAAPPSEPIPSTSSEQHHQHHQRPSPPLPQHHHHAQIYELPPTSAAPQQPPPRPYSPYFTTAPPTQGHYSPVPSPNPNNYHHLPQINTNPGPHRYEGQRSASGGGGSHHNSPFGSPHPHSHEFQQQQNGGGGEESVARRSSAGGTAGFIPPPPTSLGGSNGHAGWAPAPLPPSSQPGGYQPYGGWHERNDGGGYGN</sequence>
<proteinExistence type="predicted"/>
<evidence type="ECO:0000313" key="10">
    <source>
        <dbReference type="Proteomes" id="UP000193467"/>
    </source>
</evidence>
<feature type="compositionally biased region" description="Basic and acidic residues" evidence="7">
    <location>
        <begin position="594"/>
        <end position="607"/>
    </location>
</feature>
<dbReference type="GO" id="GO:0043565">
    <property type="term" value="F:sequence-specific DNA binding"/>
    <property type="evidence" value="ECO:0007669"/>
    <property type="project" value="InterPro"/>
</dbReference>
<feature type="region of interest" description="Disordered" evidence="7">
    <location>
        <begin position="386"/>
        <end position="446"/>
    </location>
</feature>
<dbReference type="InterPro" id="IPR000679">
    <property type="entry name" value="Znf_GATA"/>
</dbReference>
<feature type="compositionally biased region" description="Basic and acidic residues" evidence="7">
    <location>
        <begin position="1"/>
        <end position="13"/>
    </location>
</feature>
<dbReference type="PROSITE" id="PS00344">
    <property type="entry name" value="GATA_ZN_FINGER_1"/>
    <property type="match status" value="1"/>
</dbReference>
<dbReference type="PROSITE" id="PS50114">
    <property type="entry name" value="GATA_ZN_FINGER_2"/>
    <property type="match status" value="1"/>
</dbReference>
<dbReference type="CDD" id="cd00202">
    <property type="entry name" value="ZnF_GATA"/>
    <property type="match status" value="1"/>
</dbReference>
<dbReference type="GO" id="GO:0008270">
    <property type="term" value="F:zinc ion binding"/>
    <property type="evidence" value="ECO:0007669"/>
    <property type="project" value="UniProtKB-KW"/>
</dbReference>
<dbReference type="Pfam" id="PF00320">
    <property type="entry name" value="GATA"/>
    <property type="match status" value="1"/>
</dbReference>
<keyword evidence="10" id="KW-1185">Reference proteome</keyword>
<feature type="compositionally biased region" description="Low complexity" evidence="7">
    <location>
        <begin position="673"/>
        <end position="699"/>
    </location>
</feature>
<evidence type="ECO:0000256" key="5">
    <source>
        <dbReference type="ARBA" id="ARBA00023163"/>
    </source>
</evidence>
<reference evidence="9 10" key="1">
    <citation type="submission" date="2016-07" db="EMBL/GenBank/DDBJ databases">
        <title>Pervasive Adenine N6-methylation of Active Genes in Fungi.</title>
        <authorList>
            <consortium name="DOE Joint Genome Institute"/>
            <person name="Mondo S.J."/>
            <person name="Dannebaum R.O."/>
            <person name="Kuo R.C."/>
            <person name="Labutti K."/>
            <person name="Haridas S."/>
            <person name="Kuo A."/>
            <person name="Salamov A."/>
            <person name="Ahrendt S.R."/>
            <person name="Lipzen A."/>
            <person name="Sullivan W."/>
            <person name="Andreopoulos W.B."/>
            <person name="Clum A."/>
            <person name="Lindquist E."/>
            <person name="Daum C."/>
            <person name="Ramamoorthy G.K."/>
            <person name="Gryganskyi A."/>
            <person name="Culley D."/>
            <person name="Magnuson J.K."/>
            <person name="James T.Y."/>
            <person name="O'Malley M.A."/>
            <person name="Stajich J.E."/>
            <person name="Spatafora J.W."/>
            <person name="Visel A."/>
            <person name="Grigoriev I.V."/>
        </authorList>
    </citation>
    <scope>NUCLEOTIDE SEQUENCE [LARGE SCALE GENOMIC DNA]</scope>
    <source>
        <strain evidence="9 10">62-1032</strain>
    </source>
</reference>
<organism evidence="9 10">
    <name type="scientific">Leucosporidium creatinivorum</name>
    <dbReference type="NCBI Taxonomy" id="106004"/>
    <lineage>
        <taxon>Eukaryota</taxon>
        <taxon>Fungi</taxon>
        <taxon>Dikarya</taxon>
        <taxon>Basidiomycota</taxon>
        <taxon>Pucciniomycotina</taxon>
        <taxon>Microbotryomycetes</taxon>
        <taxon>Leucosporidiales</taxon>
        <taxon>Leucosporidium</taxon>
    </lineage>
</organism>
<feature type="compositionally biased region" description="Polar residues" evidence="7">
    <location>
        <begin position="552"/>
        <end position="561"/>
    </location>
</feature>
<dbReference type="PANTHER" id="PTHR47172">
    <property type="entry name" value="OS01G0976800 PROTEIN"/>
    <property type="match status" value="1"/>
</dbReference>
<feature type="compositionally biased region" description="Pro residues" evidence="7">
    <location>
        <begin position="571"/>
        <end position="583"/>
    </location>
</feature>
<keyword evidence="4" id="KW-0805">Transcription regulation</keyword>
<name>A0A1Y2FL92_9BASI</name>
<dbReference type="EMBL" id="MCGR01000017">
    <property type="protein sequence ID" value="ORY84728.1"/>
    <property type="molecule type" value="Genomic_DNA"/>
</dbReference>
<evidence type="ECO:0000256" key="2">
    <source>
        <dbReference type="ARBA" id="ARBA00022771"/>
    </source>
</evidence>
<dbReference type="PANTHER" id="PTHR47172:SF24">
    <property type="entry name" value="GATA ZINC FINGER DOMAIN-CONTAINING PROTEIN 14-RELATED"/>
    <property type="match status" value="1"/>
</dbReference>
<feature type="compositionally biased region" description="Low complexity" evidence="7">
    <location>
        <begin position="793"/>
        <end position="802"/>
    </location>
</feature>
<accession>A0A1Y2FL92</accession>